<evidence type="ECO:0000313" key="9">
    <source>
        <dbReference type="EMBL" id="WBW73098.1"/>
    </source>
</evidence>
<keyword evidence="7 8" id="KW-0472">Membrane</keyword>
<proteinExistence type="predicted"/>
<dbReference type="PANTHER" id="PTHR14360:SF1">
    <property type="entry name" value="PROTEIN FMP32, MITOCHONDRIAL"/>
    <property type="match status" value="1"/>
</dbReference>
<evidence type="ECO:0000256" key="7">
    <source>
        <dbReference type="ARBA" id="ARBA00023136"/>
    </source>
</evidence>
<protein>
    <submittedName>
        <fullName evidence="9">Mitochondrial calcium uniporter regulator</fullName>
    </submittedName>
</protein>
<evidence type="ECO:0000256" key="4">
    <source>
        <dbReference type="ARBA" id="ARBA00022989"/>
    </source>
</evidence>
<keyword evidence="4 8" id="KW-1133">Transmembrane helix</keyword>
<gene>
    <name evidence="9" type="ORF">SOMG_03251</name>
</gene>
<sequence>MSRILRKEVFRGFGAVNPNAFRPSIPSFRRLVASYEPSQAVIRESTARLVQAGYTPDKARAFTNLMQGITAEALTELEKNIGFKAKQDSVSFQQKKTFIQIRNYLETIEEQEFDKIRQDSQSLVGEAEKIKSSVRDDVKSSLAEVRLTLNLEKGRMKDAGLQKNSSVHETEQKIIKEVDLLADEIKSMKIQTNQWFMGFLGILSSILLLILFYF</sequence>
<dbReference type="PANTHER" id="PTHR14360">
    <property type="entry name" value="PROTEIN FMP32, MITOCHONDRIAL"/>
    <property type="match status" value="1"/>
</dbReference>
<evidence type="ECO:0000256" key="8">
    <source>
        <dbReference type="SAM" id="Phobius"/>
    </source>
</evidence>
<name>A0AAF0AW43_9SCHI</name>
<dbReference type="AlphaFoldDB" id="A0AAF0AW43"/>
<dbReference type="GO" id="GO:0033617">
    <property type="term" value="P:mitochondrial respiratory chain complex IV assembly"/>
    <property type="evidence" value="ECO:0007669"/>
    <property type="project" value="TreeGrafter"/>
</dbReference>
<organism evidence="9 10">
    <name type="scientific">Schizosaccharomyces osmophilus</name>
    <dbReference type="NCBI Taxonomy" id="2545709"/>
    <lineage>
        <taxon>Eukaryota</taxon>
        <taxon>Fungi</taxon>
        <taxon>Dikarya</taxon>
        <taxon>Ascomycota</taxon>
        <taxon>Taphrinomycotina</taxon>
        <taxon>Schizosaccharomycetes</taxon>
        <taxon>Schizosaccharomycetales</taxon>
        <taxon>Schizosaccharomycetaceae</taxon>
        <taxon>Schizosaccharomyces</taxon>
    </lineage>
</organism>
<dbReference type="RefSeq" id="XP_056037341.1">
    <property type="nucleotide sequence ID" value="XM_056182042.1"/>
</dbReference>
<dbReference type="GO" id="GO:0005739">
    <property type="term" value="C:mitochondrion"/>
    <property type="evidence" value="ECO:0007669"/>
    <property type="project" value="UniProtKB-SubCell"/>
</dbReference>
<dbReference type="Gene3D" id="1.20.5.340">
    <property type="match status" value="1"/>
</dbReference>
<dbReference type="EMBL" id="CP115612">
    <property type="protein sequence ID" value="WBW73098.1"/>
    <property type="molecule type" value="Genomic_DNA"/>
</dbReference>
<reference evidence="9 10" key="1">
    <citation type="journal article" date="2023" name="G3 (Bethesda)">
        <title>A high-quality reference genome for the fission yeast Schizosaccharomyces osmophilus.</title>
        <authorList>
            <person name="Jia G.S."/>
            <person name="Zhang W.C."/>
            <person name="Liang Y."/>
            <person name="Liu X.H."/>
            <person name="Rhind N."/>
            <person name="Pidoux A."/>
            <person name="Brysch-Herzberg M."/>
            <person name="Du L.L."/>
        </authorList>
    </citation>
    <scope>NUCLEOTIDE SEQUENCE [LARGE SCALE GENOMIC DNA]</scope>
    <source>
        <strain evidence="9 10">CBS 15793</strain>
    </source>
</reference>
<evidence type="ECO:0000256" key="3">
    <source>
        <dbReference type="ARBA" id="ARBA00022692"/>
    </source>
</evidence>
<evidence type="ECO:0000256" key="5">
    <source>
        <dbReference type="ARBA" id="ARBA00023054"/>
    </source>
</evidence>
<comment type="subcellular location">
    <subcellularLocation>
        <location evidence="2">Membrane</location>
    </subcellularLocation>
    <subcellularLocation>
        <location evidence="1">Mitochondrion</location>
    </subcellularLocation>
</comment>
<feature type="transmembrane region" description="Helical" evidence="8">
    <location>
        <begin position="195"/>
        <end position="213"/>
    </location>
</feature>
<evidence type="ECO:0000256" key="1">
    <source>
        <dbReference type="ARBA" id="ARBA00004173"/>
    </source>
</evidence>
<evidence type="ECO:0000256" key="2">
    <source>
        <dbReference type="ARBA" id="ARBA00004370"/>
    </source>
</evidence>
<keyword evidence="10" id="KW-1185">Reference proteome</keyword>
<dbReference type="GO" id="GO:0016020">
    <property type="term" value="C:membrane"/>
    <property type="evidence" value="ECO:0007669"/>
    <property type="project" value="UniProtKB-SubCell"/>
</dbReference>
<evidence type="ECO:0000256" key="6">
    <source>
        <dbReference type="ARBA" id="ARBA00023128"/>
    </source>
</evidence>
<keyword evidence="3 8" id="KW-0812">Transmembrane</keyword>
<evidence type="ECO:0000313" key="10">
    <source>
        <dbReference type="Proteomes" id="UP001212411"/>
    </source>
</evidence>
<dbReference type="GeneID" id="80876731"/>
<dbReference type="KEGG" id="som:SOMG_03251"/>
<accession>A0AAF0AW43</accession>
<dbReference type="Proteomes" id="UP001212411">
    <property type="component" value="Chromosome 2"/>
</dbReference>
<dbReference type="InterPro" id="IPR024461">
    <property type="entry name" value="CCDC90-like"/>
</dbReference>
<dbReference type="Pfam" id="PF07798">
    <property type="entry name" value="CCDC90-like"/>
    <property type="match status" value="1"/>
</dbReference>
<keyword evidence="5" id="KW-0175">Coiled coil</keyword>
<keyword evidence="6" id="KW-0496">Mitochondrion</keyword>